<evidence type="ECO:0000313" key="7">
    <source>
        <dbReference type="Proteomes" id="UP001176961"/>
    </source>
</evidence>
<sequence>MLHLIVVSALLGTVTFVNGEMMAGGKQNQDPRNPVFMNIAWKAAKTLNEDSAANFGLYAMMPIKVLKAQSQVVAGLIYDLEVLYGESDCKKNEVDLARMQMAGCRAMSTGNKALYKIRYYARPWQNYEQISVSKVQNNAMMAGGRQYQDPNKPEYMEIAWKAAKTLNEDPIANPGTYAMMPIRVLKAQSQVVSGVLYYLDVLYGESGCKKQEVDLSKLSMANCKVMNRSNKAIYKIEYYVIPWRNYEAIRVTKMQ</sequence>
<dbReference type="Gene3D" id="3.10.450.10">
    <property type="match status" value="2"/>
</dbReference>
<evidence type="ECO:0000313" key="6">
    <source>
        <dbReference type="EMBL" id="CAJ0588171.1"/>
    </source>
</evidence>
<feature type="signal peptide" evidence="4">
    <location>
        <begin position="1"/>
        <end position="19"/>
    </location>
</feature>
<dbReference type="PANTHER" id="PTHR46186">
    <property type="entry name" value="CYSTATIN"/>
    <property type="match status" value="1"/>
</dbReference>
<dbReference type="Proteomes" id="UP001176961">
    <property type="component" value="Unassembled WGS sequence"/>
</dbReference>
<dbReference type="InterPro" id="IPR000010">
    <property type="entry name" value="Cystatin_dom"/>
</dbReference>
<name>A0AA36GH68_CYLNA</name>
<dbReference type="PANTHER" id="PTHR46186:SF2">
    <property type="entry name" value="CYSTATIN"/>
    <property type="match status" value="1"/>
</dbReference>
<dbReference type="AlphaFoldDB" id="A0AA36GH68"/>
<keyword evidence="2" id="KW-0646">Protease inhibitor</keyword>
<gene>
    <name evidence="6" type="ORF">CYNAS_LOCUS154</name>
</gene>
<keyword evidence="4" id="KW-0732">Signal</keyword>
<organism evidence="6 7">
    <name type="scientific">Cylicocyclus nassatus</name>
    <name type="common">Nematode worm</name>
    <dbReference type="NCBI Taxonomy" id="53992"/>
    <lineage>
        <taxon>Eukaryota</taxon>
        <taxon>Metazoa</taxon>
        <taxon>Ecdysozoa</taxon>
        <taxon>Nematoda</taxon>
        <taxon>Chromadorea</taxon>
        <taxon>Rhabditida</taxon>
        <taxon>Rhabditina</taxon>
        <taxon>Rhabditomorpha</taxon>
        <taxon>Strongyloidea</taxon>
        <taxon>Strongylidae</taxon>
        <taxon>Cylicocyclus</taxon>
    </lineage>
</organism>
<evidence type="ECO:0000256" key="1">
    <source>
        <dbReference type="ARBA" id="ARBA00009403"/>
    </source>
</evidence>
<keyword evidence="3" id="KW-0789">Thiol protease inhibitor</keyword>
<dbReference type="GO" id="GO:0004869">
    <property type="term" value="F:cysteine-type endopeptidase inhibitor activity"/>
    <property type="evidence" value="ECO:0007669"/>
    <property type="project" value="UniProtKB-KW"/>
</dbReference>
<reference evidence="6" key="1">
    <citation type="submission" date="2023-07" db="EMBL/GenBank/DDBJ databases">
        <authorList>
            <consortium name="CYATHOMIX"/>
        </authorList>
    </citation>
    <scope>NUCLEOTIDE SEQUENCE</scope>
    <source>
        <strain evidence="6">N/A</strain>
    </source>
</reference>
<proteinExistence type="inferred from homology"/>
<dbReference type="CDD" id="cd00042">
    <property type="entry name" value="CY"/>
    <property type="match status" value="2"/>
</dbReference>
<dbReference type="GO" id="GO:0005737">
    <property type="term" value="C:cytoplasm"/>
    <property type="evidence" value="ECO:0007669"/>
    <property type="project" value="TreeGrafter"/>
</dbReference>
<feature type="domain" description="Cystatin" evidence="5">
    <location>
        <begin position="140"/>
        <end position="254"/>
    </location>
</feature>
<dbReference type="InterPro" id="IPR046350">
    <property type="entry name" value="Cystatin_sf"/>
</dbReference>
<comment type="caution">
    <text evidence="6">The sequence shown here is derived from an EMBL/GenBank/DDBJ whole genome shotgun (WGS) entry which is preliminary data.</text>
</comment>
<evidence type="ECO:0000259" key="5">
    <source>
        <dbReference type="SMART" id="SM00043"/>
    </source>
</evidence>
<evidence type="ECO:0000256" key="2">
    <source>
        <dbReference type="ARBA" id="ARBA00022690"/>
    </source>
</evidence>
<dbReference type="GO" id="GO:0031982">
    <property type="term" value="C:vesicle"/>
    <property type="evidence" value="ECO:0007669"/>
    <property type="project" value="TreeGrafter"/>
</dbReference>
<accession>A0AA36GH68</accession>
<evidence type="ECO:0000256" key="4">
    <source>
        <dbReference type="SAM" id="SignalP"/>
    </source>
</evidence>
<dbReference type="GO" id="GO:0005615">
    <property type="term" value="C:extracellular space"/>
    <property type="evidence" value="ECO:0007669"/>
    <property type="project" value="TreeGrafter"/>
</dbReference>
<comment type="similarity">
    <text evidence="1">Belongs to the cystatin family.</text>
</comment>
<dbReference type="SMART" id="SM00043">
    <property type="entry name" value="CY"/>
    <property type="match status" value="2"/>
</dbReference>
<protein>
    <recommendedName>
        <fullName evidence="5">Cystatin domain-containing protein</fullName>
    </recommendedName>
</protein>
<evidence type="ECO:0000256" key="3">
    <source>
        <dbReference type="ARBA" id="ARBA00022704"/>
    </source>
</evidence>
<feature type="domain" description="Cystatin" evidence="5">
    <location>
        <begin position="21"/>
        <end position="136"/>
    </location>
</feature>
<keyword evidence="7" id="KW-1185">Reference proteome</keyword>
<dbReference type="Pfam" id="PF00031">
    <property type="entry name" value="Cystatin"/>
    <property type="match status" value="2"/>
</dbReference>
<dbReference type="EMBL" id="CATQJL010000001">
    <property type="protein sequence ID" value="CAJ0588171.1"/>
    <property type="molecule type" value="Genomic_DNA"/>
</dbReference>
<dbReference type="SUPFAM" id="SSF54403">
    <property type="entry name" value="Cystatin/monellin"/>
    <property type="match status" value="2"/>
</dbReference>
<feature type="chain" id="PRO_5041455562" description="Cystatin domain-containing protein" evidence="4">
    <location>
        <begin position="20"/>
        <end position="255"/>
    </location>
</feature>